<keyword evidence="3" id="KW-1185">Reference proteome</keyword>
<sequence length="125" mass="13970">MKKSLSEIPSTPLQAGEGASMQMLISPEIAPHFAMRKFVIKKEGHMPFHTNTVEHEQYILKGKARVQLGDESFIAVKDDIIFVPAGVPHSYQVIGDEDYEFLCLVPNHEDTIEMVKATPRVECGC</sequence>
<reference evidence="3" key="1">
    <citation type="submission" date="2016-08" db="EMBL/GenBank/DDBJ databases">
        <title>Complete genome sequence of the organohalide-respiring Epsilonproteobacterium Sulfurospirillum halorespirans.</title>
        <authorList>
            <person name="Goris T."/>
            <person name="Zimmermann J."/>
            <person name="Schenz B."/>
            <person name="Lemos M."/>
            <person name="Hackermueller J."/>
            <person name="Diekert G."/>
        </authorList>
    </citation>
    <scope>NUCLEOTIDE SEQUENCE [LARGE SCALE GENOMIC DNA]</scope>
    <source>
        <strain>DSM 13726</strain>
        <strain evidence="3">PCE-M2</strain>
    </source>
</reference>
<dbReference type="AlphaFoldDB" id="A0A1D7TIV9"/>
<dbReference type="Pfam" id="PF07883">
    <property type="entry name" value="Cupin_2"/>
    <property type="match status" value="1"/>
</dbReference>
<dbReference type="SUPFAM" id="SSF51182">
    <property type="entry name" value="RmlC-like cupins"/>
    <property type="match status" value="1"/>
</dbReference>
<protein>
    <submittedName>
        <fullName evidence="2">RmlC-like domain-containing protein</fullName>
    </submittedName>
</protein>
<dbReference type="PANTHER" id="PTHR37694:SF1">
    <property type="entry name" value="SLR8022 PROTEIN"/>
    <property type="match status" value="1"/>
</dbReference>
<dbReference type="PANTHER" id="PTHR37694">
    <property type="entry name" value="SLR8022 PROTEIN"/>
    <property type="match status" value="1"/>
</dbReference>
<dbReference type="Gene3D" id="2.60.120.10">
    <property type="entry name" value="Jelly Rolls"/>
    <property type="match status" value="1"/>
</dbReference>
<proteinExistence type="predicted"/>
<dbReference type="KEGG" id="shal:SHALO_1090"/>
<dbReference type="InterPro" id="IPR013096">
    <property type="entry name" value="Cupin_2"/>
</dbReference>
<dbReference type="CDD" id="cd02222">
    <property type="entry name" value="cupin_TM1459-like"/>
    <property type="match status" value="1"/>
</dbReference>
<feature type="domain" description="Cupin type-2" evidence="1">
    <location>
        <begin position="39"/>
        <end position="104"/>
    </location>
</feature>
<evidence type="ECO:0000313" key="2">
    <source>
        <dbReference type="EMBL" id="AOO64870.1"/>
    </source>
</evidence>
<dbReference type="EMBL" id="CP017111">
    <property type="protein sequence ID" value="AOO64870.1"/>
    <property type="molecule type" value="Genomic_DNA"/>
</dbReference>
<dbReference type="Proteomes" id="UP000094609">
    <property type="component" value="Chromosome"/>
</dbReference>
<gene>
    <name evidence="2" type="ORF">SHALO_1090</name>
</gene>
<accession>A0A1D7TIV9</accession>
<name>A0A1D7TIV9_9BACT</name>
<dbReference type="STRING" id="1193502.SHALO_1090"/>
<dbReference type="InterPro" id="IPR014710">
    <property type="entry name" value="RmlC-like_jellyroll"/>
</dbReference>
<dbReference type="RefSeq" id="WP_145923236.1">
    <property type="nucleotide sequence ID" value="NZ_CP017111.1"/>
</dbReference>
<evidence type="ECO:0000259" key="1">
    <source>
        <dbReference type="Pfam" id="PF07883"/>
    </source>
</evidence>
<evidence type="ECO:0000313" key="3">
    <source>
        <dbReference type="Proteomes" id="UP000094609"/>
    </source>
</evidence>
<organism evidence="2 3">
    <name type="scientific">Sulfurospirillum halorespirans DSM 13726</name>
    <dbReference type="NCBI Taxonomy" id="1193502"/>
    <lineage>
        <taxon>Bacteria</taxon>
        <taxon>Pseudomonadati</taxon>
        <taxon>Campylobacterota</taxon>
        <taxon>Epsilonproteobacteria</taxon>
        <taxon>Campylobacterales</taxon>
        <taxon>Sulfurospirillaceae</taxon>
        <taxon>Sulfurospirillum</taxon>
    </lineage>
</organism>
<dbReference type="PATRIC" id="fig|1193502.14.peg.1105"/>
<dbReference type="InterPro" id="IPR011051">
    <property type="entry name" value="RmlC_Cupin_sf"/>
</dbReference>